<dbReference type="SUPFAM" id="SSF81383">
    <property type="entry name" value="F-box domain"/>
    <property type="match status" value="1"/>
</dbReference>
<feature type="domain" description="F-box" evidence="2">
    <location>
        <begin position="12"/>
        <end position="61"/>
    </location>
</feature>
<dbReference type="InterPro" id="IPR036047">
    <property type="entry name" value="F-box-like_dom_sf"/>
</dbReference>
<name>A0A0J0XB69_9TREE</name>
<evidence type="ECO:0000313" key="4">
    <source>
        <dbReference type="Proteomes" id="UP000053611"/>
    </source>
</evidence>
<dbReference type="OrthoDB" id="5279008at2759"/>
<proteinExistence type="predicted"/>
<protein>
    <recommendedName>
        <fullName evidence="2">F-box domain-containing protein</fullName>
    </recommendedName>
</protein>
<evidence type="ECO:0000259" key="2">
    <source>
        <dbReference type="PROSITE" id="PS50181"/>
    </source>
</evidence>
<organism evidence="3 4">
    <name type="scientific">Cutaneotrichosporon oleaginosum</name>
    <dbReference type="NCBI Taxonomy" id="879819"/>
    <lineage>
        <taxon>Eukaryota</taxon>
        <taxon>Fungi</taxon>
        <taxon>Dikarya</taxon>
        <taxon>Basidiomycota</taxon>
        <taxon>Agaricomycotina</taxon>
        <taxon>Tremellomycetes</taxon>
        <taxon>Trichosporonales</taxon>
        <taxon>Trichosporonaceae</taxon>
        <taxon>Cutaneotrichosporon</taxon>
    </lineage>
</organism>
<dbReference type="PROSITE" id="PS50181">
    <property type="entry name" value="FBOX"/>
    <property type="match status" value="1"/>
</dbReference>
<gene>
    <name evidence="3" type="ORF">CC85DRAFT_306055</name>
</gene>
<evidence type="ECO:0000313" key="3">
    <source>
        <dbReference type="EMBL" id="KLT38341.1"/>
    </source>
</evidence>
<accession>A0A0J0XB69</accession>
<dbReference type="EMBL" id="KQ087319">
    <property type="protein sequence ID" value="KLT38341.1"/>
    <property type="molecule type" value="Genomic_DNA"/>
</dbReference>
<feature type="compositionally biased region" description="Acidic residues" evidence="1">
    <location>
        <begin position="436"/>
        <end position="478"/>
    </location>
</feature>
<dbReference type="GeneID" id="28986271"/>
<evidence type="ECO:0000256" key="1">
    <source>
        <dbReference type="SAM" id="MobiDB-lite"/>
    </source>
</evidence>
<reference evidence="3 4" key="1">
    <citation type="submission" date="2015-03" db="EMBL/GenBank/DDBJ databases">
        <title>Genomics and transcriptomics of the oil-accumulating basidiomycete yeast T. oleaginosus allow insights into substrate utilization and the diverse evolutionary trajectories of mating systems in fungi.</title>
        <authorList>
            <consortium name="DOE Joint Genome Institute"/>
            <person name="Kourist R."/>
            <person name="Kracht O."/>
            <person name="Bracharz F."/>
            <person name="Lipzen A."/>
            <person name="Nolan M."/>
            <person name="Ohm R."/>
            <person name="Grigoriev I."/>
            <person name="Sun S."/>
            <person name="Heitman J."/>
            <person name="Bruck T."/>
            <person name="Nowrousian M."/>
        </authorList>
    </citation>
    <scope>NUCLEOTIDE SEQUENCE [LARGE SCALE GENOMIC DNA]</scope>
    <source>
        <strain evidence="3 4">IBC0246</strain>
    </source>
</reference>
<dbReference type="STRING" id="879819.A0A0J0XB69"/>
<dbReference type="AlphaFoldDB" id="A0A0J0XB69"/>
<dbReference type="Proteomes" id="UP000053611">
    <property type="component" value="Unassembled WGS sequence"/>
</dbReference>
<dbReference type="RefSeq" id="XP_018274832.1">
    <property type="nucleotide sequence ID" value="XM_018425668.1"/>
</dbReference>
<feature type="region of interest" description="Disordered" evidence="1">
    <location>
        <begin position="421"/>
        <end position="478"/>
    </location>
</feature>
<sequence length="478" mass="53668">MTLPPAPNIQAGSPFAQLPAEVLTRITRWIPTVDLSAVRQTCKVIERKTFASWSHEFFRKRQFWISTFSLQTLLDIAQHEHLGPMLKHVCIATDRAVEVYTATVANTVVTRRARQDQDYLLNTGVWIEMLTKAFKKLPNLETIDIRDFSSATRFRDGPNAQWYSYGSTTLYKASGVRPQQGSAHIDFDRVFQGVVVAAGRAELSAPNLEVITRSVALKDAFYVSPAIKPAVAEYLGQLKKLHLVLRVSAPEELEDFLHLAKNVTWLRVNYFDRHFDPKAFLEWLGTPCNNDTMDDWAKAVAIATQKDEGLPIAPLNLPLDTLELGGCTTSPEVLKGIVAKLPLRSLSLRRVQLNHPKSQDKGLWADFLESLEGSGIRRLLLSDVTESTGPGIYGQPVIFKKAYKPRELSLPARRYRSEMFKSAAADTEVEPPPVFDSDEDNSDEDEDDDEEDEDGEDDDEDAEDDVDEVDDDDDVDMA</sequence>
<dbReference type="InterPro" id="IPR001810">
    <property type="entry name" value="F-box_dom"/>
</dbReference>
<keyword evidence="4" id="KW-1185">Reference proteome</keyword>